<evidence type="ECO:0000256" key="2">
    <source>
        <dbReference type="SAM" id="SignalP"/>
    </source>
</evidence>
<comment type="caution">
    <text evidence="3">The sequence shown here is derived from an EMBL/GenBank/DDBJ whole genome shotgun (WGS) entry which is preliminary data.</text>
</comment>
<feature type="signal peptide" evidence="2">
    <location>
        <begin position="1"/>
        <end position="21"/>
    </location>
</feature>
<dbReference type="AlphaFoldDB" id="A0A4Q2DIB0"/>
<proteinExistence type="predicted"/>
<protein>
    <recommendedName>
        <fullName evidence="5">RxLR effector protein</fullName>
    </recommendedName>
</protein>
<organism evidence="3 4">
    <name type="scientific">Candolleomyces aberdarensis</name>
    <dbReference type="NCBI Taxonomy" id="2316362"/>
    <lineage>
        <taxon>Eukaryota</taxon>
        <taxon>Fungi</taxon>
        <taxon>Dikarya</taxon>
        <taxon>Basidiomycota</taxon>
        <taxon>Agaricomycotina</taxon>
        <taxon>Agaricomycetes</taxon>
        <taxon>Agaricomycetidae</taxon>
        <taxon>Agaricales</taxon>
        <taxon>Agaricineae</taxon>
        <taxon>Psathyrellaceae</taxon>
        <taxon>Candolleomyces</taxon>
    </lineage>
</organism>
<dbReference type="EMBL" id="SDEE01000260">
    <property type="protein sequence ID" value="RXW18534.1"/>
    <property type="molecule type" value="Genomic_DNA"/>
</dbReference>
<keyword evidence="2" id="KW-0732">Signal</keyword>
<feature type="chain" id="PRO_5020279203" description="RxLR effector protein" evidence="2">
    <location>
        <begin position="22"/>
        <end position="157"/>
    </location>
</feature>
<evidence type="ECO:0000256" key="1">
    <source>
        <dbReference type="SAM" id="MobiDB-lite"/>
    </source>
</evidence>
<evidence type="ECO:0008006" key="5">
    <source>
        <dbReference type="Google" id="ProtNLM"/>
    </source>
</evidence>
<evidence type="ECO:0000313" key="3">
    <source>
        <dbReference type="EMBL" id="RXW18534.1"/>
    </source>
</evidence>
<evidence type="ECO:0000313" key="4">
    <source>
        <dbReference type="Proteomes" id="UP000290288"/>
    </source>
</evidence>
<feature type="region of interest" description="Disordered" evidence="1">
    <location>
        <begin position="89"/>
        <end position="113"/>
    </location>
</feature>
<gene>
    <name evidence="3" type="ORF">EST38_g7325</name>
</gene>
<dbReference type="Proteomes" id="UP000290288">
    <property type="component" value="Unassembled WGS sequence"/>
</dbReference>
<accession>A0A4Q2DIB0</accession>
<sequence>MVRIALFSIAVTSTFIAAAVAHPIDSFSQEDNVERGFVGSFDDLDLVSRADMGVDLVESLAVREPFFVDLIKNTVKAIKASIAARKAKKEAQKAAGGAPPPKQKAKKGKREFLDEDTEYSDLFRREVVEELIRRYLEDNLESSFDRRDLVESLEALD</sequence>
<reference evidence="3 4" key="1">
    <citation type="submission" date="2019-01" db="EMBL/GenBank/DDBJ databases">
        <title>Draft genome sequence of Psathyrella aberdarensis IHI B618.</title>
        <authorList>
            <person name="Buettner E."/>
            <person name="Kellner H."/>
        </authorList>
    </citation>
    <scope>NUCLEOTIDE SEQUENCE [LARGE SCALE GENOMIC DNA]</scope>
    <source>
        <strain evidence="3 4">IHI B618</strain>
    </source>
</reference>
<name>A0A4Q2DIB0_9AGAR</name>
<keyword evidence="4" id="KW-1185">Reference proteome</keyword>